<keyword evidence="2" id="KW-0812">Transmembrane</keyword>
<proteinExistence type="predicted"/>
<dbReference type="HOGENOM" id="CLU_1431724_0_0_9"/>
<dbReference type="GO" id="GO:0015627">
    <property type="term" value="C:type II protein secretion system complex"/>
    <property type="evidence" value="ECO:0007669"/>
    <property type="project" value="InterPro"/>
</dbReference>
<dbReference type="GO" id="GO:0015628">
    <property type="term" value="P:protein secretion by the type II secretion system"/>
    <property type="evidence" value="ECO:0007669"/>
    <property type="project" value="InterPro"/>
</dbReference>
<evidence type="ECO:0000313" key="4">
    <source>
        <dbReference type="Proteomes" id="UP000000719"/>
    </source>
</evidence>
<gene>
    <name evidence="3" type="ordered locus">Hore_06070</name>
</gene>
<keyword evidence="4" id="KW-1185">Reference proteome</keyword>
<dbReference type="InterPro" id="IPR014717">
    <property type="entry name" value="Transl_elong_EF1B/ribsomal_bS6"/>
</dbReference>
<accession>B8D2D7</accession>
<dbReference type="InterPro" id="IPR007690">
    <property type="entry name" value="T2SS_GspM"/>
</dbReference>
<dbReference type="STRING" id="373903.Hore_06070"/>
<name>B8D2D7_HALOH</name>
<dbReference type="Gene3D" id="3.30.70.60">
    <property type="match status" value="1"/>
</dbReference>
<feature type="transmembrane region" description="Helical" evidence="2">
    <location>
        <begin position="12"/>
        <end position="28"/>
    </location>
</feature>
<feature type="coiled-coil region" evidence="1">
    <location>
        <begin position="30"/>
        <end position="57"/>
    </location>
</feature>
<dbReference type="KEGG" id="hor:Hore_06070"/>
<evidence type="ECO:0000256" key="1">
    <source>
        <dbReference type="SAM" id="Coils"/>
    </source>
</evidence>
<evidence type="ECO:0000313" key="3">
    <source>
        <dbReference type="EMBL" id="ACL69364.1"/>
    </source>
</evidence>
<dbReference type="Pfam" id="PF04612">
    <property type="entry name" value="T2SSM"/>
    <property type="match status" value="1"/>
</dbReference>
<keyword evidence="2" id="KW-0472">Membrane</keyword>
<sequence length="175" mass="20606">MWHNLSDREKKLIIFGLIAVICMVYWFYGEQPTTRTIDELESDLQQLRRELMIARVQSKKVKVLKKKYDKLLKQKEELPYYFYLDPEEFYETIEEMGKQANVEIKIYTVQSGQEDERGVNLGVDGNYEDILNFLSGMRYLKNIVDYNSLNITSDGELNLIINLNYNPETPGGEKQ</sequence>
<dbReference type="Proteomes" id="UP000000719">
    <property type="component" value="Chromosome"/>
</dbReference>
<evidence type="ECO:0000256" key="2">
    <source>
        <dbReference type="SAM" id="Phobius"/>
    </source>
</evidence>
<dbReference type="RefSeq" id="WP_012635552.1">
    <property type="nucleotide sequence ID" value="NC_011899.1"/>
</dbReference>
<protein>
    <submittedName>
        <fullName evidence="3">Uncharacterized protein</fullName>
    </submittedName>
</protein>
<keyword evidence="1" id="KW-0175">Coiled coil</keyword>
<dbReference type="OrthoDB" id="2111612at2"/>
<reference evidence="3 4" key="1">
    <citation type="journal article" date="2009" name="PLoS ONE">
        <title>Genome analysis of the anaerobic thermohalophilic bacterium Halothermothrix orenii.</title>
        <authorList>
            <person name="Mavromatis K."/>
            <person name="Ivanova N."/>
            <person name="Anderson I."/>
            <person name="Lykidis A."/>
            <person name="Hooper S.D."/>
            <person name="Sun H."/>
            <person name="Kunin V."/>
            <person name="Lapidus A."/>
            <person name="Hugenholtz P."/>
            <person name="Patel B."/>
            <person name="Kyrpides N.C."/>
        </authorList>
    </citation>
    <scope>NUCLEOTIDE SEQUENCE [LARGE SCALE GENOMIC DNA]</scope>
    <source>
        <strain evidence="4">H 168 / OCM 544 / DSM 9562</strain>
    </source>
</reference>
<keyword evidence="2" id="KW-1133">Transmembrane helix</keyword>
<dbReference type="AlphaFoldDB" id="B8D2D7"/>
<organism evidence="3 4">
    <name type="scientific">Halothermothrix orenii (strain H 168 / OCM 544 / DSM 9562)</name>
    <dbReference type="NCBI Taxonomy" id="373903"/>
    <lineage>
        <taxon>Bacteria</taxon>
        <taxon>Bacillati</taxon>
        <taxon>Bacillota</taxon>
        <taxon>Clostridia</taxon>
        <taxon>Halanaerobiales</taxon>
        <taxon>Halothermotrichaceae</taxon>
        <taxon>Halothermothrix</taxon>
    </lineage>
</organism>
<dbReference type="EMBL" id="CP001098">
    <property type="protein sequence ID" value="ACL69364.1"/>
    <property type="molecule type" value="Genomic_DNA"/>
</dbReference>